<name>A0A8H6YKS4_9AGAR</name>
<evidence type="ECO:0000313" key="2">
    <source>
        <dbReference type="EMBL" id="KAF7360094.1"/>
    </source>
</evidence>
<comment type="caution">
    <text evidence="2">The sequence shown here is derived from an EMBL/GenBank/DDBJ whole genome shotgun (WGS) entry which is preliminary data.</text>
</comment>
<dbReference type="InterPro" id="IPR043502">
    <property type="entry name" value="DNA/RNA_pol_sf"/>
</dbReference>
<reference evidence="2" key="1">
    <citation type="submission" date="2020-05" db="EMBL/GenBank/DDBJ databases">
        <title>Mycena genomes resolve the evolution of fungal bioluminescence.</title>
        <authorList>
            <person name="Tsai I.J."/>
        </authorList>
    </citation>
    <scope>NUCLEOTIDE SEQUENCE</scope>
    <source>
        <strain evidence="2">CCC161011</strain>
    </source>
</reference>
<dbReference type="Gene3D" id="3.30.70.270">
    <property type="match status" value="3"/>
</dbReference>
<dbReference type="InterPro" id="IPR041577">
    <property type="entry name" value="RT_RNaseH_2"/>
</dbReference>
<dbReference type="AlphaFoldDB" id="A0A8H6YKS4"/>
<dbReference type="InterPro" id="IPR050951">
    <property type="entry name" value="Retrovirus_Pol_polyprotein"/>
</dbReference>
<keyword evidence="3" id="KW-1185">Reference proteome</keyword>
<dbReference type="SUPFAM" id="SSF56672">
    <property type="entry name" value="DNA/RNA polymerases"/>
    <property type="match status" value="1"/>
</dbReference>
<gene>
    <name evidence="2" type="ORF">MVEN_00737800</name>
</gene>
<dbReference type="InterPro" id="IPR043128">
    <property type="entry name" value="Rev_trsase/Diguanyl_cyclase"/>
</dbReference>
<sequence>MTQCYLHFAEREQDFPTDDDKILFTLSYLHGTAQKWFEPNIYDPTPSAVLAWDGNFLLFIKELTNNFGPQDPIGDAEDAIQQCWMKSSDHIATYIVAFDHLAVITGWGDWALCHQFYEVVPAMDKALPAVPVSLVMLVASIAPPAELLTPTKSSSTSAPFMETPEALLPPPIITAPLVSLVSTVAYNAIIRDKDTVQYTLCAYLNDNTFMRSASTSEQDTSGLPLEYHDYTDIFLEQQVYNLPPHWEFNLKIKTIDSEVLPFLDKNLKSGFIYPSQSSHGAPILFAKKKDGSLQLCINYRGLNRITKKDHYPLPLIADLLNTPRKAHIYTKLDLWHTYHLLQITPEGLTNAPAAFQWFLNSLFTNLLDVNHTEHVQEVLWRLWKAGLYCKLLKCKFSITTCEHLGYILSPDGFCMALEKVAAITDWPTLCKVKDIQLFLSFCIWNCLAIIIPLTCLTRSNVWWIWSDKCQLAFDTLKWAYMEAPVLHHWVPGQQITVESDASDYAIAAILSIVGDDGNIHLVAFQSQTLGPSELNYNMHDKELLAIFDAFTITRIWSTLRHRKSLPIAKSSGLSIFAVLI</sequence>
<dbReference type="EMBL" id="JACAZI010000005">
    <property type="protein sequence ID" value="KAF7360094.1"/>
    <property type="molecule type" value="Genomic_DNA"/>
</dbReference>
<accession>A0A8H6YKS4</accession>
<feature type="domain" description="Reverse transcriptase/retrotransposon-derived protein RNase H-like" evidence="1">
    <location>
        <begin position="465"/>
        <end position="553"/>
    </location>
</feature>
<dbReference type="Gene3D" id="3.10.10.10">
    <property type="entry name" value="HIV Type 1 Reverse Transcriptase, subunit A, domain 1"/>
    <property type="match status" value="1"/>
</dbReference>
<protein>
    <recommendedName>
        <fullName evidence="1">Reverse transcriptase/retrotransposon-derived protein RNase H-like domain-containing protein</fullName>
    </recommendedName>
</protein>
<evidence type="ECO:0000313" key="3">
    <source>
        <dbReference type="Proteomes" id="UP000620124"/>
    </source>
</evidence>
<proteinExistence type="predicted"/>
<dbReference type="Proteomes" id="UP000620124">
    <property type="component" value="Unassembled WGS sequence"/>
</dbReference>
<organism evidence="2 3">
    <name type="scientific">Mycena venus</name>
    <dbReference type="NCBI Taxonomy" id="2733690"/>
    <lineage>
        <taxon>Eukaryota</taxon>
        <taxon>Fungi</taxon>
        <taxon>Dikarya</taxon>
        <taxon>Basidiomycota</taxon>
        <taxon>Agaricomycotina</taxon>
        <taxon>Agaricomycetes</taxon>
        <taxon>Agaricomycetidae</taxon>
        <taxon>Agaricales</taxon>
        <taxon>Marasmiineae</taxon>
        <taxon>Mycenaceae</taxon>
        <taxon>Mycena</taxon>
    </lineage>
</organism>
<dbReference type="OrthoDB" id="3341476at2759"/>
<dbReference type="Pfam" id="PF17919">
    <property type="entry name" value="RT_RNaseH_2"/>
    <property type="match status" value="1"/>
</dbReference>
<dbReference type="PANTHER" id="PTHR37984:SF15">
    <property type="entry name" value="INTEGRASE CATALYTIC DOMAIN-CONTAINING PROTEIN"/>
    <property type="match status" value="1"/>
</dbReference>
<dbReference type="CDD" id="cd01647">
    <property type="entry name" value="RT_LTR"/>
    <property type="match status" value="1"/>
</dbReference>
<evidence type="ECO:0000259" key="1">
    <source>
        <dbReference type="Pfam" id="PF17919"/>
    </source>
</evidence>
<dbReference type="PANTHER" id="PTHR37984">
    <property type="entry name" value="PROTEIN CBG26694"/>
    <property type="match status" value="1"/>
</dbReference>